<dbReference type="SUPFAM" id="SSF53383">
    <property type="entry name" value="PLP-dependent transferases"/>
    <property type="match status" value="1"/>
</dbReference>
<dbReference type="Proteomes" id="UP001500620">
    <property type="component" value="Unassembled WGS sequence"/>
</dbReference>
<dbReference type="PANTHER" id="PTHR43686">
    <property type="entry name" value="SULFURTRANSFERASE-RELATED"/>
    <property type="match status" value="1"/>
</dbReference>
<keyword evidence="3" id="KW-1185">Reference proteome</keyword>
<keyword evidence="2" id="KW-0032">Aminotransferase</keyword>
<evidence type="ECO:0000313" key="2">
    <source>
        <dbReference type="EMBL" id="GAA4258244.1"/>
    </source>
</evidence>
<dbReference type="GO" id="GO:0008483">
    <property type="term" value="F:transaminase activity"/>
    <property type="evidence" value="ECO:0007669"/>
    <property type="project" value="UniProtKB-KW"/>
</dbReference>
<dbReference type="InterPro" id="IPR015424">
    <property type="entry name" value="PyrdxlP-dep_Trfase"/>
</dbReference>
<proteinExistence type="predicted"/>
<organism evidence="2 3">
    <name type="scientific">Dactylosporangium darangshiense</name>
    <dbReference type="NCBI Taxonomy" id="579108"/>
    <lineage>
        <taxon>Bacteria</taxon>
        <taxon>Bacillati</taxon>
        <taxon>Actinomycetota</taxon>
        <taxon>Actinomycetes</taxon>
        <taxon>Micromonosporales</taxon>
        <taxon>Micromonosporaceae</taxon>
        <taxon>Dactylosporangium</taxon>
    </lineage>
</organism>
<dbReference type="Gene3D" id="3.40.640.10">
    <property type="entry name" value="Type I PLP-dependent aspartate aminotransferase-like (Major domain)"/>
    <property type="match status" value="1"/>
</dbReference>
<name>A0ABP8DKH3_9ACTN</name>
<keyword evidence="2" id="KW-0808">Transferase</keyword>
<feature type="domain" description="Aminotransferase class V" evidence="1">
    <location>
        <begin position="33"/>
        <end position="424"/>
    </location>
</feature>
<evidence type="ECO:0000313" key="3">
    <source>
        <dbReference type="Proteomes" id="UP001500620"/>
    </source>
</evidence>
<reference evidence="3" key="1">
    <citation type="journal article" date="2019" name="Int. J. Syst. Evol. Microbiol.">
        <title>The Global Catalogue of Microorganisms (GCM) 10K type strain sequencing project: providing services to taxonomists for standard genome sequencing and annotation.</title>
        <authorList>
            <consortium name="The Broad Institute Genomics Platform"/>
            <consortium name="The Broad Institute Genome Sequencing Center for Infectious Disease"/>
            <person name="Wu L."/>
            <person name="Ma J."/>
        </authorList>
    </citation>
    <scope>NUCLEOTIDE SEQUENCE [LARGE SCALE GENOMIC DNA]</scope>
    <source>
        <strain evidence="3">JCM 17441</strain>
    </source>
</reference>
<gene>
    <name evidence="2" type="ORF">GCM10022255_078190</name>
</gene>
<dbReference type="RefSeq" id="WP_345135177.1">
    <property type="nucleotide sequence ID" value="NZ_BAABAT010000030.1"/>
</dbReference>
<dbReference type="EMBL" id="BAABAT010000030">
    <property type="protein sequence ID" value="GAA4258244.1"/>
    <property type="molecule type" value="Genomic_DNA"/>
</dbReference>
<comment type="caution">
    <text evidence="2">The sequence shown here is derived from an EMBL/GenBank/DDBJ whole genome shotgun (WGS) entry which is preliminary data.</text>
</comment>
<dbReference type="PANTHER" id="PTHR43686:SF1">
    <property type="entry name" value="AMINOTRAN_5 DOMAIN-CONTAINING PROTEIN"/>
    <property type="match status" value="1"/>
</dbReference>
<dbReference type="Gene3D" id="3.90.1150.10">
    <property type="entry name" value="Aspartate Aminotransferase, domain 1"/>
    <property type="match status" value="1"/>
</dbReference>
<protein>
    <submittedName>
        <fullName evidence="2">Aminotransferase class V-fold PLP-dependent enzyme</fullName>
    </submittedName>
</protein>
<accession>A0ABP8DKH3</accession>
<dbReference type="Pfam" id="PF00266">
    <property type="entry name" value="Aminotran_5"/>
    <property type="match status" value="1"/>
</dbReference>
<dbReference type="InterPro" id="IPR015421">
    <property type="entry name" value="PyrdxlP-dep_Trfase_major"/>
</dbReference>
<sequence length="539" mass="57623">MVQEEPPIVRRVREGAVGDGGGLPGPFGVRPLVYADHTASGRVLGFVEDFIRAQVMPWYANTHTEASATGRRTTALREQARRLVREAAGGGDEHAVIFCGSGSTAAIDKLRRMLAPAVVFIGPYEHHSNELPWRESGAEVVRVAPDRLEAALRHHQGRGALVGSFSAGSNVTGVRTDVDAVSDLLHRHGALACWDYAAAGPHGDLRMAGDGRFPLGHRDAIFLSPHKFPGGPGTPGVLVVRRDLARNAVPTVPGGGTIVYVHDGAAYYLDDVEHREEGGTPAIIESIRAGLVMQLHRAVGDEVIREREDGYVRRALASWRRNRAIEVLGDPEADRLPIVSFVVHGPGGRLLHHNFVVALLSDLFGIQARGGCSCAGPYGHELLRIGPDRARRLAAQAVAGRLGVKPGWARVSFAYYLSEEQFDYIVEAVHLIATYGARIQGEYRFDVYCGQWSHRAAPAPADGLAGVSYDATGVLVHADGLLEVPNPDLEGLLRVGREILTAAPHGGGPGPSPAVLPDAAEDLRWFDLPAACLDGVAPG</sequence>
<dbReference type="InterPro" id="IPR015422">
    <property type="entry name" value="PyrdxlP-dep_Trfase_small"/>
</dbReference>
<dbReference type="InterPro" id="IPR000192">
    <property type="entry name" value="Aminotrans_V_dom"/>
</dbReference>
<evidence type="ECO:0000259" key="1">
    <source>
        <dbReference type="Pfam" id="PF00266"/>
    </source>
</evidence>